<keyword evidence="3" id="KW-1185">Reference proteome</keyword>
<evidence type="ECO:0000313" key="3">
    <source>
        <dbReference type="Proteomes" id="UP001642487"/>
    </source>
</evidence>
<dbReference type="EMBL" id="OZ021743">
    <property type="protein sequence ID" value="CAK9328560.1"/>
    <property type="molecule type" value="Genomic_DNA"/>
</dbReference>
<organism evidence="2 3">
    <name type="scientific">Citrullus colocynthis</name>
    <name type="common">colocynth</name>
    <dbReference type="NCBI Taxonomy" id="252529"/>
    <lineage>
        <taxon>Eukaryota</taxon>
        <taxon>Viridiplantae</taxon>
        <taxon>Streptophyta</taxon>
        <taxon>Embryophyta</taxon>
        <taxon>Tracheophyta</taxon>
        <taxon>Spermatophyta</taxon>
        <taxon>Magnoliopsida</taxon>
        <taxon>eudicotyledons</taxon>
        <taxon>Gunneridae</taxon>
        <taxon>Pentapetalae</taxon>
        <taxon>rosids</taxon>
        <taxon>fabids</taxon>
        <taxon>Cucurbitales</taxon>
        <taxon>Cucurbitaceae</taxon>
        <taxon>Benincaseae</taxon>
        <taxon>Citrullus</taxon>
    </lineage>
</organism>
<dbReference type="Proteomes" id="UP001642487">
    <property type="component" value="Chromosome 9"/>
</dbReference>
<feature type="domain" description="Agglutinin" evidence="1">
    <location>
        <begin position="3"/>
        <end position="74"/>
    </location>
</feature>
<protein>
    <recommendedName>
        <fullName evidence="1">Agglutinin domain-containing protein</fullName>
    </recommendedName>
</protein>
<dbReference type="Pfam" id="PF07468">
    <property type="entry name" value="Agglutinin"/>
    <property type="match status" value="1"/>
</dbReference>
<proteinExistence type="predicted"/>
<reference evidence="2 3" key="1">
    <citation type="submission" date="2024-03" db="EMBL/GenBank/DDBJ databases">
        <authorList>
            <person name="Gkanogiannis A."/>
            <person name="Becerra Lopez-Lavalle L."/>
        </authorList>
    </citation>
    <scope>NUCLEOTIDE SEQUENCE [LARGE SCALE GENOMIC DNA]</scope>
</reference>
<evidence type="ECO:0000313" key="2">
    <source>
        <dbReference type="EMBL" id="CAK9328560.1"/>
    </source>
</evidence>
<sequence>MVQLPKFAALKSKYNNKYLRYVNETSSPVRTFLQYSGKEILTPYTKLELEQAQSDPSLFHIKCCYNNKYWTFVISTYSTWTSSISTKLLDVKTGVRLGVPLILDGKTISTTSSFSGEYKWGETITKSENTNGITHEVTVPAMSTITGTLYATKGSCDIPFSYKQYDVLIAGNSVEYFLDDGVFLGTNYYNFKYDIKIVPITPI</sequence>
<gene>
    <name evidence="2" type="ORF">CITCOLO1_LOCUS20980</name>
</gene>
<name>A0ABP0Z700_9ROSI</name>
<dbReference type="SUPFAM" id="SSF50382">
    <property type="entry name" value="Agglutinin"/>
    <property type="match status" value="1"/>
</dbReference>
<dbReference type="Gene3D" id="2.170.15.10">
    <property type="entry name" value="Proaerolysin, chain A, domain 3"/>
    <property type="match status" value="1"/>
</dbReference>
<dbReference type="InterPro" id="IPR008998">
    <property type="entry name" value="Agglutinin"/>
</dbReference>
<dbReference type="PANTHER" id="PTHR39244">
    <property type="entry name" value="NATTERIN-4"/>
    <property type="match status" value="1"/>
</dbReference>
<evidence type="ECO:0000259" key="1">
    <source>
        <dbReference type="Pfam" id="PF07468"/>
    </source>
</evidence>
<dbReference type="SUPFAM" id="SSF56973">
    <property type="entry name" value="Aerolisin/ETX pore-forming domain"/>
    <property type="match status" value="1"/>
</dbReference>
<dbReference type="InterPro" id="IPR036242">
    <property type="entry name" value="Agglutinin_dom_sf"/>
</dbReference>
<dbReference type="InterPro" id="IPR053237">
    <property type="entry name" value="Natterin_C"/>
</dbReference>
<dbReference type="CDD" id="cd20216">
    <property type="entry name" value="PFM_HFR-2-like"/>
    <property type="match status" value="1"/>
</dbReference>
<accession>A0ABP0Z700</accession>
<dbReference type="PANTHER" id="PTHR39244:SF5">
    <property type="entry name" value="NATTERIN-3-LIKE"/>
    <property type="match status" value="1"/>
</dbReference>